<proteinExistence type="predicted"/>
<keyword evidence="1" id="KW-0812">Transmembrane</keyword>
<name>A0ABW1WJB3_9HYPH</name>
<keyword evidence="1" id="KW-1133">Transmembrane helix</keyword>
<evidence type="ECO:0000313" key="4">
    <source>
        <dbReference type="Proteomes" id="UP001596237"/>
    </source>
</evidence>
<dbReference type="SUPFAM" id="SSF52266">
    <property type="entry name" value="SGNH hydrolase"/>
    <property type="match status" value="1"/>
</dbReference>
<reference evidence="4" key="1">
    <citation type="journal article" date="2019" name="Int. J. Syst. Evol. Microbiol.">
        <title>The Global Catalogue of Microorganisms (GCM) 10K type strain sequencing project: providing services to taxonomists for standard genome sequencing and annotation.</title>
        <authorList>
            <consortium name="The Broad Institute Genomics Platform"/>
            <consortium name="The Broad Institute Genome Sequencing Center for Infectious Disease"/>
            <person name="Wu L."/>
            <person name="Ma J."/>
        </authorList>
    </citation>
    <scope>NUCLEOTIDE SEQUENCE [LARGE SCALE GENOMIC DNA]</scope>
    <source>
        <strain evidence="4">CCUG 36916</strain>
    </source>
</reference>
<sequence>MTIPFAAAKPFPQAPSVFPSRLRGQVFGPLVLGQHCPGRSSGRGIRRHRLGLGLLLLALTLPGGGAGLVRKPDRPALDHALARRPAIAAALAGVVPGAVLIAGNSHAELAGRVGLPCAPLVNAGIAGARAREVADGLAGQRAATRGRLGVLLIGTNDLLRVARPLSAQARARFAAEAAASLAWLSQNAERVVVAAVPPLGKAAAFRRDPAAVAVYSDILRGLCRPGTCRFADPFADLRDGDSGLAKPGSLPDAIHLADYAAMLDGLDLCREAQPLPGSAASASGVSR</sequence>
<protein>
    <submittedName>
        <fullName evidence="3">GDSL-type esterase/lipase family protein</fullName>
    </submittedName>
</protein>
<evidence type="ECO:0000313" key="3">
    <source>
        <dbReference type="EMBL" id="MFC6388476.1"/>
    </source>
</evidence>
<dbReference type="InterPro" id="IPR013830">
    <property type="entry name" value="SGNH_hydro"/>
</dbReference>
<dbReference type="EMBL" id="JBHSTT010000012">
    <property type="protein sequence ID" value="MFC6388476.1"/>
    <property type="molecule type" value="Genomic_DNA"/>
</dbReference>
<evidence type="ECO:0000256" key="1">
    <source>
        <dbReference type="SAM" id="Phobius"/>
    </source>
</evidence>
<keyword evidence="4" id="KW-1185">Reference proteome</keyword>
<gene>
    <name evidence="3" type="ORF">ACFQDP_03765</name>
</gene>
<evidence type="ECO:0000259" key="2">
    <source>
        <dbReference type="Pfam" id="PF13472"/>
    </source>
</evidence>
<feature type="transmembrane region" description="Helical" evidence="1">
    <location>
        <begin position="50"/>
        <end position="69"/>
    </location>
</feature>
<keyword evidence="1" id="KW-0472">Membrane</keyword>
<comment type="caution">
    <text evidence="3">The sequence shown here is derived from an EMBL/GenBank/DDBJ whole genome shotgun (WGS) entry which is preliminary data.</text>
</comment>
<accession>A0ABW1WJB3</accession>
<organism evidence="3 4">
    <name type="scientific">Methylorubrum zatmanii</name>
    <dbReference type="NCBI Taxonomy" id="29429"/>
    <lineage>
        <taxon>Bacteria</taxon>
        <taxon>Pseudomonadati</taxon>
        <taxon>Pseudomonadota</taxon>
        <taxon>Alphaproteobacteria</taxon>
        <taxon>Hyphomicrobiales</taxon>
        <taxon>Methylobacteriaceae</taxon>
        <taxon>Methylorubrum</taxon>
    </lineage>
</organism>
<feature type="transmembrane region" description="Helical" evidence="1">
    <location>
        <begin position="81"/>
        <end position="102"/>
    </location>
</feature>
<dbReference type="InterPro" id="IPR036514">
    <property type="entry name" value="SGNH_hydro_sf"/>
</dbReference>
<dbReference type="Pfam" id="PF13472">
    <property type="entry name" value="Lipase_GDSL_2"/>
    <property type="match status" value="1"/>
</dbReference>
<dbReference type="RefSeq" id="WP_192285092.1">
    <property type="nucleotide sequence ID" value="NZ_JBHSTT010000012.1"/>
</dbReference>
<dbReference type="Proteomes" id="UP001596237">
    <property type="component" value="Unassembled WGS sequence"/>
</dbReference>
<feature type="domain" description="SGNH hydrolase-type esterase" evidence="2">
    <location>
        <begin position="118"/>
        <end position="256"/>
    </location>
</feature>
<dbReference type="Gene3D" id="3.40.50.1110">
    <property type="entry name" value="SGNH hydrolase"/>
    <property type="match status" value="1"/>
</dbReference>